<keyword evidence="13" id="KW-0963">Cytoplasm</keyword>
<evidence type="ECO:0000256" key="9">
    <source>
        <dbReference type="ARBA" id="ARBA00022777"/>
    </source>
</evidence>
<evidence type="ECO:0000256" key="11">
    <source>
        <dbReference type="ARBA" id="ARBA00049375"/>
    </source>
</evidence>
<comment type="caution">
    <text evidence="16">The sequence shown here is derived from an EMBL/GenBank/DDBJ whole genome shotgun (WGS) entry which is preliminary data.</text>
</comment>
<dbReference type="SUPFAM" id="SSF55060">
    <property type="entry name" value="GHMP Kinase, C-terminal domain"/>
    <property type="match status" value="1"/>
</dbReference>
<dbReference type="PROSITE" id="PS00627">
    <property type="entry name" value="GHMP_KINASES_ATP"/>
    <property type="match status" value="1"/>
</dbReference>
<evidence type="ECO:0000256" key="1">
    <source>
        <dbReference type="ARBA" id="ARBA00005015"/>
    </source>
</evidence>
<dbReference type="PIRSF" id="PIRSF000676">
    <property type="entry name" value="Homoser_kin"/>
    <property type="match status" value="1"/>
</dbReference>
<keyword evidence="6 13" id="KW-0808">Transferase</keyword>
<comment type="catalytic activity">
    <reaction evidence="11 13">
        <text>L-homoserine + ATP = O-phospho-L-homoserine + ADP + H(+)</text>
        <dbReference type="Rhea" id="RHEA:13985"/>
        <dbReference type="ChEBI" id="CHEBI:15378"/>
        <dbReference type="ChEBI" id="CHEBI:30616"/>
        <dbReference type="ChEBI" id="CHEBI:57476"/>
        <dbReference type="ChEBI" id="CHEBI:57590"/>
        <dbReference type="ChEBI" id="CHEBI:456216"/>
        <dbReference type="EC" id="2.7.1.39"/>
    </reaction>
</comment>
<evidence type="ECO:0000313" key="17">
    <source>
        <dbReference type="Proteomes" id="UP001589609"/>
    </source>
</evidence>
<evidence type="ECO:0000256" key="13">
    <source>
        <dbReference type="HAMAP-Rule" id="MF_00384"/>
    </source>
</evidence>
<evidence type="ECO:0000256" key="6">
    <source>
        <dbReference type="ARBA" id="ARBA00022679"/>
    </source>
</evidence>
<dbReference type="Gene3D" id="3.30.230.10">
    <property type="match status" value="1"/>
</dbReference>
<feature type="domain" description="GHMP kinase N-terminal" evidence="14">
    <location>
        <begin position="63"/>
        <end position="144"/>
    </location>
</feature>
<dbReference type="PRINTS" id="PR00958">
    <property type="entry name" value="HOMSERKINASE"/>
</dbReference>
<evidence type="ECO:0000256" key="4">
    <source>
        <dbReference type="ARBA" id="ARBA00017858"/>
    </source>
</evidence>
<accession>A0ABV5W9Y4</accession>
<dbReference type="InterPro" id="IPR020568">
    <property type="entry name" value="Ribosomal_Su5_D2-typ_SF"/>
</dbReference>
<dbReference type="InterPro" id="IPR000870">
    <property type="entry name" value="Homoserine_kinase"/>
</dbReference>
<dbReference type="InterPro" id="IPR006204">
    <property type="entry name" value="GHMP_kinase_N_dom"/>
</dbReference>
<dbReference type="Pfam" id="PF00288">
    <property type="entry name" value="GHMP_kinases_N"/>
    <property type="match status" value="1"/>
</dbReference>
<proteinExistence type="inferred from homology"/>
<keyword evidence="7 13" id="KW-0791">Threonine biosynthesis</keyword>
<organism evidence="16 17">
    <name type="scientific">Ectobacillus funiculus</name>
    <dbReference type="NCBI Taxonomy" id="137993"/>
    <lineage>
        <taxon>Bacteria</taxon>
        <taxon>Bacillati</taxon>
        <taxon>Bacillota</taxon>
        <taxon>Bacilli</taxon>
        <taxon>Bacillales</taxon>
        <taxon>Bacillaceae</taxon>
        <taxon>Ectobacillus</taxon>
    </lineage>
</organism>
<keyword evidence="9 13" id="KW-0418">Kinase</keyword>
<comment type="pathway">
    <text evidence="1 13">Amino-acid biosynthesis; L-threonine biosynthesis; L-threonine from L-aspartate: step 4/5.</text>
</comment>
<dbReference type="SUPFAM" id="SSF54211">
    <property type="entry name" value="Ribosomal protein S5 domain 2-like"/>
    <property type="match status" value="1"/>
</dbReference>
<dbReference type="EMBL" id="JBHMAF010000010">
    <property type="protein sequence ID" value="MFB9757399.1"/>
    <property type="molecule type" value="Genomic_DNA"/>
</dbReference>
<evidence type="ECO:0000256" key="12">
    <source>
        <dbReference type="ARBA" id="ARBA00049954"/>
    </source>
</evidence>
<feature type="domain" description="GHMP kinase C-terminal" evidence="15">
    <location>
        <begin position="205"/>
        <end position="282"/>
    </location>
</feature>
<reference evidence="16 17" key="1">
    <citation type="submission" date="2024-09" db="EMBL/GenBank/DDBJ databases">
        <authorList>
            <person name="Sun Q."/>
            <person name="Mori K."/>
        </authorList>
    </citation>
    <scope>NUCLEOTIDE SEQUENCE [LARGE SCALE GENOMIC DNA]</scope>
    <source>
        <strain evidence="16 17">JCM 11201</strain>
    </source>
</reference>
<protein>
    <recommendedName>
        <fullName evidence="4 13">Homoserine kinase</fullName>
        <shortName evidence="13">HK</shortName>
        <shortName evidence="13">HSK</shortName>
        <ecNumber evidence="3 13">2.7.1.39</ecNumber>
    </recommendedName>
</protein>
<sequence>MTANGPMFTVQVPASTANLGPGFDSIGLAVSKYLIVDVYEDTGWRCVAKSPALEGTPTDESNLLFQTALEVAYEYKKTLPYCRLEVESDIPLTRGLGSSASAIIAGIEIANILCDLQLSMQEKLDIASVMEGHIDNVGASLYGGLVIGTYDGQSAALVQQSITDMELVAIIPSYELKTSDARNVLPGQLSYAEAIQGSGVSNLLVAALLKEDWKLAGEAMKRDLFHEPYRTPLVAELQVLKTLPSHSDIYGYALSGAGPTVLCFVRKGAGELISKELKEHFPSCAVEGLQIVNEGVQVVFNTVTHLKG</sequence>
<dbReference type="EC" id="2.7.1.39" evidence="3 13"/>
<keyword evidence="10 13" id="KW-0067">ATP-binding</keyword>
<comment type="function">
    <text evidence="12 13">Catalyzes the ATP-dependent phosphorylation of L-homoserine to L-homoserine phosphate.</text>
</comment>
<dbReference type="PANTHER" id="PTHR20861:SF1">
    <property type="entry name" value="HOMOSERINE KINASE"/>
    <property type="match status" value="1"/>
</dbReference>
<keyword evidence="17" id="KW-1185">Reference proteome</keyword>
<dbReference type="InterPro" id="IPR013750">
    <property type="entry name" value="GHMP_kinase_C_dom"/>
</dbReference>
<evidence type="ECO:0000256" key="7">
    <source>
        <dbReference type="ARBA" id="ARBA00022697"/>
    </source>
</evidence>
<comment type="subcellular location">
    <subcellularLocation>
        <location evidence="13">Cytoplasm</location>
    </subcellularLocation>
</comment>
<gene>
    <name evidence="13 16" type="primary">thrB</name>
    <name evidence="16" type="ORF">ACFFMS_02410</name>
</gene>
<evidence type="ECO:0000259" key="15">
    <source>
        <dbReference type="Pfam" id="PF08544"/>
    </source>
</evidence>
<dbReference type="RefSeq" id="WP_129727411.1">
    <property type="nucleotide sequence ID" value="NZ_JBHMAF010000010.1"/>
</dbReference>
<evidence type="ECO:0000256" key="10">
    <source>
        <dbReference type="ARBA" id="ARBA00022840"/>
    </source>
</evidence>
<evidence type="ECO:0000313" key="16">
    <source>
        <dbReference type="EMBL" id="MFB9757399.1"/>
    </source>
</evidence>
<dbReference type="InterPro" id="IPR036554">
    <property type="entry name" value="GHMP_kinase_C_sf"/>
</dbReference>
<dbReference type="NCBIfam" id="TIGR00191">
    <property type="entry name" value="thrB"/>
    <property type="match status" value="1"/>
</dbReference>
<comment type="similarity">
    <text evidence="2 13">Belongs to the GHMP kinase family. Homoserine kinase subfamily.</text>
</comment>
<dbReference type="GO" id="GO:0004413">
    <property type="term" value="F:homoserine kinase activity"/>
    <property type="evidence" value="ECO:0007669"/>
    <property type="project" value="UniProtKB-EC"/>
</dbReference>
<dbReference type="InterPro" id="IPR014721">
    <property type="entry name" value="Ribsml_uS5_D2-typ_fold_subgr"/>
</dbReference>
<keyword evidence="8 13" id="KW-0547">Nucleotide-binding</keyword>
<dbReference type="Pfam" id="PF08544">
    <property type="entry name" value="GHMP_kinases_C"/>
    <property type="match status" value="1"/>
</dbReference>
<evidence type="ECO:0000259" key="14">
    <source>
        <dbReference type="Pfam" id="PF00288"/>
    </source>
</evidence>
<evidence type="ECO:0000256" key="3">
    <source>
        <dbReference type="ARBA" id="ARBA00012078"/>
    </source>
</evidence>
<dbReference type="HAMAP" id="MF_00384">
    <property type="entry name" value="Homoser_kinase"/>
    <property type="match status" value="1"/>
</dbReference>
<feature type="binding site" evidence="13">
    <location>
        <begin position="91"/>
        <end position="101"/>
    </location>
    <ligand>
        <name>ATP</name>
        <dbReference type="ChEBI" id="CHEBI:30616"/>
    </ligand>
</feature>
<evidence type="ECO:0000256" key="5">
    <source>
        <dbReference type="ARBA" id="ARBA00022605"/>
    </source>
</evidence>
<evidence type="ECO:0000256" key="2">
    <source>
        <dbReference type="ARBA" id="ARBA00007370"/>
    </source>
</evidence>
<dbReference type="Gene3D" id="3.30.70.890">
    <property type="entry name" value="GHMP kinase, C-terminal domain"/>
    <property type="match status" value="1"/>
</dbReference>
<dbReference type="InterPro" id="IPR006203">
    <property type="entry name" value="GHMP_knse_ATP-bd_CS"/>
</dbReference>
<keyword evidence="5 13" id="KW-0028">Amino-acid biosynthesis</keyword>
<dbReference type="Proteomes" id="UP001589609">
    <property type="component" value="Unassembled WGS sequence"/>
</dbReference>
<evidence type="ECO:0000256" key="8">
    <source>
        <dbReference type="ARBA" id="ARBA00022741"/>
    </source>
</evidence>
<name>A0ABV5W9Y4_9BACI</name>
<dbReference type="PANTHER" id="PTHR20861">
    <property type="entry name" value="HOMOSERINE/4-DIPHOSPHOCYTIDYL-2-C-METHYL-D-ERYTHRITOL KINASE"/>
    <property type="match status" value="1"/>
</dbReference>